<accession>A0A9X3CA83</accession>
<reference evidence="5" key="1">
    <citation type="submission" date="2022-10" db="EMBL/GenBank/DDBJ databases">
        <title>Two novel species of Flavobacterium.</title>
        <authorList>
            <person name="Liu Q."/>
            <person name="Xin Y.-H."/>
        </authorList>
    </citation>
    <scope>NUCLEOTIDE SEQUENCE</scope>
    <source>
        <strain evidence="5">LS1R47</strain>
    </source>
</reference>
<evidence type="ECO:0000256" key="3">
    <source>
        <dbReference type="ARBA" id="ARBA00023163"/>
    </source>
</evidence>
<evidence type="ECO:0000256" key="2">
    <source>
        <dbReference type="ARBA" id="ARBA00023125"/>
    </source>
</evidence>
<dbReference type="Proteomes" id="UP001151133">
    <property type="component" value="Unassembled WGS sequence"/>
</dbReference>
<comment type="caution">
    <text evidence="5">The sequence shown here is derived from an EMBL/GenBank/DDBJ whole genome shotgun (WGS) entry which is preliminary data.</text>
</comment>
<keyword evidence="1" id="KW-0805">Transcription regulation</keyword>
<proteinExistence type="predicted"/>
<dbReference type="AlphaFoldDB" id="A0A9X3CA83"/>
<dbReference type="InterPro" id="IPR036286">
    <property type="entry name" value="LexA/Signal_pep-like_sf"/>
</dbReference>
<gene>
    <name evidence="5" type="ORF">OIU80_19695</name>
</gene>
<dbReference type="Pfam" id="PF00717">
    <property type="entry name" value="Peptidase_S24"/>
    <property type="match status" value="1"/>
</dbReference>
<keyword evidence="3" id="KW-0804">Transcription</keyword>
<keyword evidence="6" id="KW-1185">Reference proteome</keyword>
<evidence type="ECO:0000313" key="6">
    <source>
        <dbReference type="Proteomes" id="UP001151133"/>
    </source>
</evidence>
<sequence>MGATERVKEYLDFKGVSKYKFCQDLGFSNKFLDNSSNMGTDKAGKILHYYPEINSEWLLTGNGNMLKSEIPKERSLSVRKLKTDRILDNQDIPLYDVQVAAGVVDLFGGGEKQIPVDYIRIPKLPKCDGALYVTGDSMYPLLKSGDIVMYKEIYNLEHNIIWGEMYLSYINNDGNEYFFTKFLKKSDREGYVQFVSQNQHHQTIEFPITSIKALALVKASIRINSQL</sequence>
<keyword evidence="2" id="KW-0238">DNA-binding</keyword>
<feature type="domain" description="Peptidase S24/S26A/S26B/S26C" evidence="4">
    <location>
        <begin position="93"/>
        <end position="212"/>
    </location>
</feature>
<protein>
    <submittedName>
        <fullName evidence="5">S24 family peptidase</fullName>
    </submittedName>
</protein>
<dbReference type="Gene3D" id="2.10.109.10">
    <property type="entry name" value="Umud Fragment, subunit A"/>
    <property type="match status" value="1"/>
</dbReference>
<evidence type="ECO:0000259" key="4">
    <source>
        <dbReference type="Pfam" id="PF00717"/>
    </source>
</evidence>
<name>A0A9X3CA83_9FLAO</name>
<dbReference type="GO" id="GO:0003677">
    <property type="term" value="F:DNA binding"/>
    <property type="evidence" value="ECO:0007669"/>
    <property type="project" value="UniProtKB-KW"/>
</dbReference>
<organism evidence="5 6">
    <name type="scientific">Flavobacterium frigoritolerans</name>
    <dbReference type="NCBI Taxonomy" id="2987686"/>
    <lineage>
        <taxon>Bacteria</taxon>
        <taxon>Pseudomonadati</taxon>
        <taxon>Bacteroidota</taxon>
        <taxon>Flavobacteriia</taxon>
        <taxon>Flavobacteriales</taxon>
        <taxon>Flavobacteriaceae</taxon>
        <taxon>Flavobacterium</taxon>
    </lineage>
</organism>
<dbReference type="EMBL" id="JAOZEV010000026">
    <property type="protein sequence ID" value="MCV9934510.1"/>
    <property type="molecule type" value="Genomic_DNA"/>
</dbReference>
<dbReference type="SUPFAM" id="SSF51306">
    <property type="entry name" value="LexA/Signal peptidase"/>
    <property type="match status" value="1"/>
</dbReference>
<dbReference type="InterPro" id="IPR039418">
    <property type="entry name" value="LexA-like"/>
</dbReference>
<evidence type="ECO:0000313" key="5">
    <source>
        <dbReference type="EMBL" id="MCV9934510.1"/>
    </source>
</evidence>
<dbReference type="RefSeq" id="WP_264288679.1">
    <property type="nucleotide sequence ID" value="NZ_JAOZEV010000026.1"/>
</dbReference>
<dbReference type="PANTHER" id="PTHR40661:SF1">
    <property type="entry name" value="HTH CRO_C1-TYPE DOMAIN-CONTAINING PROTEIN"/>
    <property type="match status" value="1"/>
</dbReference>
<dbReference type="CDD" id="cd06529">
    <property type="entry name" value="S24_LexA-like"/>
    <property type="match status" value="1"/>
</dbReference>
<evidence type="ECO:0000256" key="1">
    <source>
        <dbReference type="ARBA" id="ARBA00023015"/>
    </source>
</evidence>
<dbReference type="PANTHER" id="PTHR40661">
    <property type="match status" value="1"/>
</dbReference>
<dbReference type="InterPro" id="IPR015927">
    <property type="entry name" value="Peptidase_S24_S26A/B/C"/>
</dbReference>